<dbReference type="Proteomes" id="UP000663881">
    <property type="component" value="Unassembled WGS sequence"/>
</dbReference>
<feature type="non-terminal residue" evidence="1">
    <location>
        <position position="1"/>
    </location>
</feature>
<dbReference type="EMBL" id="CAJOAY010036799">
    <property type="protein sequence ID" value="CAF4459688.1"/>
    <property type="molecule type" value="Genomic_DNA"/>
</dbReference>
<dbReference type="Gene3D" id="3.30.930.10">
    <property type="entry name" value="Bira Bifunctional Protein, Domain 2"/>
    <property type="match status" value="1"/>
</dbReference>
<dbReference type="GO" id="GO:0006427">
    <property type="term" value="P:histidyl-tRNA aminoacylation"/>
    <property type="evidence" value="ECO:0007669"/>
    <property type="project" value="TreeGrafter"/>
</dbReference>
<gene>
    <name evidence="1" type="ORF">OKA104_LOCUS54615</name>
</gene>
<dbReference type="GO" id="GO:0003723">
    <property type="term" value="F:RNA binding"/>
    <property type="evidence" value="ECO:0007669"/>
    <property type="project" value="TreeGrafter"/>
</dbReference>
<organism evidence="1 2">
    <name type="scientific">Adineta steineri</name>
    <dbReference type="NCBI Taxonomy" id="433720"/>
    <lineage>
        <taxon>Eukaryota</taxon>
        <taxon>Metazoa</taxon>
        <taxon>Spiralia</taxon>
        <taxon>Gnathifera</taxon>
        <taxon>Rotifera</taxon>
        <taxon>Eurotatoria</taxon>
        <taxon>Bdelloidea</taxon>
        <taxon>Adinetida</taxon>
        <taxon>Adinetidae</taxon>
        <taxon>Adineta</taxon>
    </lineage>
</organism>
<dbReference type="GO" id="GO:0005829">
    <property type="term" value="C:cytosol"/>
    <property type="evidence" value="ECO:0007669"/>
    <property type="project" value="TreeGrafter"/>
</dbReference>
<dbReference type="PANTHER" id="PTHR11476:SF7">
    <property type="entry name" value="HISTIDINE--TRNA LIGASE"/>
    <property type="match status" value="1"/>
</dbReference>
<accession>A0A820SKX4</accession>
<dbReference type="GO" id="GO:0004821">
    <property type="term" value="F:histidine-tRNA ligase activity"/>
    <property type="evidence" value="ECO:0007669"/>
    <property type="project" value="TreeGrafter"/>
</dbReference>
<reference evidence="1" key="1">
    <citation type="submission" date="2021-02" db="EMBL/GenBank/DDBJ databases">
        <authorList>
            <person name="Nowell W R."/>
        </authorList>
    </citation>
    <scope>NUCLEOTIDE SEQUENCE</scope>
</reference>
<name>A0A820SKX4_9BILA</name>
<dbReference type="GO" id="GO:0032543">
    <property type="term" value="P:mitochondrial translation"/>
    <property type="evidence" value="ECO:0007669"/>
    <property type="project" value="TreeGrafter"/>
</dbReference>
<protein>
    <submittedName>
        <fullName evidence="1">Uncharacterized protein</fullName>
    </submittedName>
</protein>
<sequence>MVPDAECGKIIAEILDKLALGQYKININHRKLLDAIFTVCGVPDKLFRSLSSTIDKLDKIPWDVVRNEMINEKGLSPETADRIWGYVQMH</sequence>
<evidence type="ECO:0000313" key="1">
    <source>
        <dbReference type="EMBL" id="CAF4459688.1"/>
    </source>
</evidence>
<proteinExistence type="predicted"/>
<evidence type="ECO:0000313" key="2">
    <source>
        <dbReference type="Proteomes" id="UP000663881"/>
    </source>
</evidence>
<dbReference type="PANTHER" id="PTHR11476">
    <property type="entry name" value="HISTIDYL-TRNA SYNTHETASE"/>
    <property type="match status" value="1"/>
</dbReference>
<comment type="caution">
    <text evidence="1">The sequence shown here is derived from an EMBL/GenBank/DDBJ whole genome shotgun (WGS) entry which is preliminary data.</text>
</comment>
<dbReference type="GO" id="GO:0005739">
    <property type="term" value="C:mitochondrion"/>
    <property type="evidence" value="ECO:0007669"/>
    <property type="project" value="TreeGrafter"/>
</dbReference>
<dbReference type="InterPro" id="IPR045864">
    <property type="entry name" value="aa-tRNA-synth_II/BPL/LPL"/>
</dbReference>
<dbReference type="SUPFAM" id="SSF55681">
    <property type="entry name" value="Class II aaRS and biotin synthetases"/>
    <property type="match status" value="1"/>
</dbReference>
<dbReference type="AlphaFoldDB" id="A0A820SKX4"/>